<reference evidence="6 7" key="1">
    <citation type="submission" date="2018-12" db="EMBL/GenBank/DDBJ databases">
        <authorList>
            <person name="Yang Y."/>
        </authorList>
    </citation>
    <scope>NUCLEOTIDE SEQUENCE [LARGE SCALE GENOMIC DNA]</scope>
    <source>
        <strain evidence="6 7">GSF71</strain>
    </source>
</reference>
<dbReference type="Proteomes" id="UP000280346">
    <property type="component" value="Unassembled WGS sequence"/>
</dbReference>
<dbReference type="NCBIfam" id="NF008352">
    <property type="entry name" value="PRK11139.1"/>
    <property type="match status" value="1"/>
</dbReference>
<evidence type="ECO:0000313" key="7">
    <source>
        <dbReference type="Proteomes" id="UP000280346"/>
    </source>
</evidence>
<dbReference type="Pfam" id="PF03466">
    <property type="entry name" value="LysR_substrate"/>
    <property type="match status" value="1"/>
</dbReference>
<dbReference type="PANTHER" id="PTHR30537:SF26">
    <property type="entry name" value="GLYCINE CLEAVAGE SYSTEM TRANSCRIPTIONAL ACTIVATOR"/>
    <property type="match status" value="1"/>
</dbReference>
<dbReference type="InterPro" id="IPR000847">
    <property type="entry name" value="LysR_HTH_N"/>
</dbReference>
<protein>
    <submittedName>
        <fullName evidence="6">Transcriptional regulator GcvA</fullName>
    </submittedName>
</protein>
<feature type="domain" description="HTH lysR-type" evidence="5">
    <location>
        <begin position="6"/>
        <end position="63"/>
    </location>
</feature>
<comment type="similarity">
    <text evidence="1">Belongs to the LysR transcriptional regulatory family.</text>
</comment>
<evidence type="ECO:0000256" key="2">
    <source>
        <dbReference type="ARBA" id="ARBA00023015"/>
    </source>
</evidence>
<dbReference type="InterPro" id="IPR005119">
    <property type="entry name" value="LysR_subst-bd"/>
</dbReference>
<evidence type="ECO:0000256" key="3">
    <source>
        <dbReference type="ARBA" id="ARBA00023125"/>
    </source>
</evidence>
<dbReference type="Gene3D" id="3.40.190.10">
    <property type="entry name" value="Periplasmic binding protein-like II"/>
    <property type="match status" value="2"/>
</dbReference>
<proteinExistence type="inferred from homology"/>
<evidence type="ECO:0000259" key="5">
    <source>
        <dbReference type="PROSITE" id="PS50931"/>
    </source>
</evidence>
<evidence type="ECO:0000313" key="6">
    <source>
        <dbReference type="EMBL" id="RUQ67495.1"/>
    </source>
</evidence>
<dbReference type="SUPFAM" id="SSF53850">
    <property type="entry name" value="Periplasmic binding protein-like II"/>
    <property type="match status" value="1"/>
</dbReference>
<keyword evidence="2" id="KW-0805">Transcription regulation</keyword>
<dbReference type="RefSeq" id="WP_127001121.1">
    <property type="nucleotide sequence ID" value="NZ_JBNPXW010000015.1"/>
</dbReference>
<dbReference type="InterPro" id="IPR058163">
    <property type="entry name" value="LysR-type_TF_proteobact-type"/>
</dbReference>
<gene>
    <name evidence="6" type="primary">gcvA</name>
    <name evidence="6" type="ORF">EJ913_19945</name>
</gene>
<dbReference type="GO" id="GO:0003700">
    <property type="term" value="F:DNA-binding transcription factor activity"/>
    <property type="evidence" value="ECO:0007669"/>
    <property type="project" value="InterPro"/>
</dbReference>
<dbReference type="PROSITE" id="PS50931">
    <property type="entry name" value="HTH_LYSR"/>
    <property type="match status" value="1"/>
</dbReference>
<keyword evidence="3" id="KW-0238">DNA-binding</keyword>
<name>A0A3S0XKS9_9PROT</name>
<evidence type="ECO:0000256" key="1">
    <source>
        <dbReference type="ARBA" id="ARBA00009437"/>
    </source>
</evidence>
<organism evidence="6 7">
    <name type="scientific">Azospirillum doebereinerae</name>
    <dbReference type="NCBI Taxonomy" id="92933"/>
    <lineage>
        <taxon>Bacteria</taxon>
        <taxon>Pseudomonadati</taxon>
        <taxon>Pseudomonadota</taxon>
        <taxon>Alphaproteobacteria</taxon>
        <taxon>Rhodospirillales</taxon>
        <taxon>Azospirillaceae</taxon>
        <taxon>Azospirillum</taxon>
    </lineage>
</organism>
<dbReference type="InterPro" id="IPR036388">
    <property type="entry name" value="WH-like_DNA-bd_sf"/>
</dbReference>
<dbReference type="Pfam" id="PF00126">
    <property type="entry name" value="HTH_1"/>
    <property type="match status" value="1"/>
</dbReference>
<dbReference type="FunFam" id="1.10.10.10:FF:000038">
    <property type="entry name" value="Glycine cleavage system transcriptional activator"/>
    <property type="match status" value="1"/>
</dbReference>
<dbReference type="PRINTS" id="PR00039">
    <property type="entry name" value="HTHLYSR"/>
</dbReference>
<sequence length="296" mass="33167">MARRLPPLNALRAFEAAARHLSFTKAAEELNVTQAAVSHQIKALEEWLGLPLFRRMNRALALTEAGQSYLPPVREAMDTLAQATDSLIRSDNAGALTVSTMPSFAAKWLVPRLTRFQKRFPDLDVRVQSTSLMVDFARHDVDLAIRFGNGDWPDLHVERLLTEDIFPVGHPSLLDGDCPLVCPEDLRHHTLLHDDYRISWAIWCRAAGIEGLDVERGPRFDDSSFTLQAAINGHGVALARGALVADDIANGRLVRLFDVRLPGSVAYYVVSPPHYLSRPKVKAFRDWLFEEAENIR</sequence>
<dbReference type="InterPro" id="IPR036390">
    <property type="entry name" value="WH_DNA-bd_sf"/>
</dbReference>
<dbReference type="GO" id="GO:0043565">
    <property type="term" value="F:sequence-specific DNA binding"/>
    <property type="evidence" value="ECO:0007669"/>
    <property type="project" value="TreeGrafter"/>
</dbReference>
<keyword evidence="4" id="KW-0804">Transcription</keyword>
<dbReference type="PANTHER" id="PTHR30537">
    <property type="entry name" value="HTH-TYPE TRANSCRIPTIONAL REGULATOR"/>
    <property type="match status" value="1"/>
</dbReference>
<evidence type="ECO:0000256" key="4">
    <source>
        <dbReference type="ARBA" id="ARBA00023163"/>
    </source>
</evidence>
<dbReference type="GO" id="GO:0006351">
    <property type="term" value="P:DNA-templated transcription"/>
    <property type="evidence" value="ECO:0007669"/>
    <property type="project" value="TreeGrafter"/>
</dbReference>
<dbReference type="EMBL" id="RZIJ01000017">
    <property type="protein sequence ID" value="RUQ67495.1"/>
    <property type="molecule type" value="Genomic_DNA"/>
</dbReference>
<comment type="caution">
    <text evidence="6">The sequence shown here is derived from an EMBL/GenBank/DDBJ whole genome shotgun (WGS) entry which is preliminary data.</text>
</comment>
<dbReference type="SUPFAM" id="SSF46785">
    <property type="entry name" value="Winged helix' DNA-binding domain"/>
    <property type="match status" value="1"/>
</dbReference>
<dbReference type="FunFam" id="3.40.190.10:FF:000017">
    <property type="entry name" value="Glycine cleavage system transcriptional activator"/>
    <property type="match status" value="1"/>
</dbReference>
<dbReference type="OrthoDB" id="9794694at2"/>
<keyword evidence="7" id="KW-1185">Reference proteome</keyword>
<dbReference type="CDD" id="cd08432">
    <property type="entry name" value="PBP2_GcdR_TrpI_HvrB_AmpR_like"/>
    <property type="match status" value="1"/>
</dbReference>
<dbReference type="Gene3D" id="1.10.10.10">
    <property type="entry name" value="Winged helix-like DNA-binding domain superfamily/Winged helix DNA-binding domain"/>
    <property type="match status" value="1"/>
</dbReference>
<accession>A0A3S0XKS9</accession>
<dbReference type="AlphaFoldDB" id="A0A3S0XKS9"/>